<sequence length="145" mass="16525">MAATMPFRRILCHERLQSALFGLTDCSYAGWAMRHERRAPTRLPRRVPTKSHGRCRPRRCWACLVSTRLTLDALPWRRVWGAFTLTFPQSSGTLHLSPWTSSILTTIMQHHLASKEIDLSGSCESVSRPNDSLVNSGRHMTDRPI</sequence>
<evidence type="ECO:0000313" key="2">
    <source>
        <dbReference type="EMBL" id="PSN61460.1"/>
    </source>
</evidence>
<dbReference type="AlphaFoldDB" id="A0A2T2N7V5"/>
<gene>
    <name evidence="2" type="ORF">BS50DRAFT_152165</name>
</gene>
<dbReference type="EMBL" id="KZ678144">
    <property type="protein sequence ID" value="PSN61460.1"/>
    <property type="molecule type" value="Genomic_DNA"/>
</dbReference>
<name>A0A2T2N7V5_CORCC</name>
<dbReference type="Proteomes" id="UP000240883">
    <property type="component" value="Unassembled WGS sequence"/>
</dbReference>
<proteinExistence type="predicted"/>
<feature type="compositionally biased region" description="Polar residues" evidence="1">
    <location>
        <begin position="123"/>
        <end position="135"/>
    </location>
</feature>
<protein>
    <submittedName>
        <fullName evidence="2">Uncharacterized protein</fullName>
    </submittedName>
</protein>
<evidence type="ECO:0000256" key="1">
    <source>
        <dbReference type="SAM" id="MobiDB-lite"/>
    </source>
</evidence>
<feature type="region of interest" description="Disordered" evidence="1">
    <location>
        <begin position="123"/>
        <end position="145"/>
    </location>
</feature>
<reference evidence="2 3" key="1">
    <citation type="journal article" date="2018" name="Front. Microbiol.">
        <title>Genome-Wide Analysis of Corynespora cassiicola Leaf Fall Disease Putative Effectors.</title>
        <authorList>
            <person name="Lopez D."/>
            <person name="Ribeiro S."/>
            <person name="Label P."/>
            <person name="Fumanal B."/>
            <person name="Venisse J.S."/>
            <person name="Kohler A."/>
            <person name="de Oliveira R.R."/>
            <person name="Labutti K."/>
            <person name="Lipzen A."/>
            <person name="Lail K."/>
            <person name="Bauer D."/>
            <person name="Ohm R.A."/>
            <person name="Barry K.W."/>
            <person name="Spatafora J."/>
            <person name="Grigoriev I.V."/>
            <person name="Martin F.M."/>
            <person name="Pujade-Renaud V."/>
        </authorList>
    </citation>
    <scope>NUCLEOTIDE SEQUENCE [LARGE SCALE GENOMIC DNA]</scope>
    <source>
        <strain evidence="2 3">Philippines</strain>
    </source>
</reference>
<organism evidence="2 3">
    <name type="scientific">Corynespora cassiicola Philippines</name>
    <dbReference type="NCBI Taxonomy" id="1448308"/>
    <lineage>
        <taxon>Eukaryota</taxon>
        <taxon>Fungi</taxon>
        <taxon>Dikarya</taxon>
        <taxon>Ascomycota</taxon>
        <taxon>Pezizomycotina</taxon>
        <taxon>Dothideomycetes</taxon>
        <taxon>Pleosporomycetidae</taxon>
        <taxon>Pleosporales</taxon>
        <taxon>Corynesporascaceae</taxon>
        <taxon>Corynespora</taxon>
    </lineage>
</organism>
<evidence type="ECO:0000313" key="3">
    <source>
        <dbReference type="Proteomes" id="UP000240883"/>
    </source>
</evidence>
<accession>A0A2T2N7V5</accession>
<keyword evidence="3" id="KW-1185">Reference proteome</keyword>